<evidence type="ECO:0000256" key="6">
    <source>
        <dbReference type="SAM" id="MobiDB-lite"/>
    </source>
</evidence>
<dbReference type="Gene3D" id="3.60.15.10">
    <property type="entry name" value="Ribonuclease Z/Hydroxyacylglutathione hydrolase-like"/>
    <property type="match status" value="1"/>
</dbReference>
<dbReference type="AlphaFoldDB" id="A0A7Z1B3B2"/>
<feature type="transmembrane region" description="Helical" evidence="7">
    <location>
        <begin position="477"/>
        <end position="498"/>
    </location>
</feature>
<evidence type="ECO:0000313" key="9">
    <source>
        <dbReference type="EMBL" id="OLF91233.1"/>
    </source>
</evidence>
<feature type="transmembrane region" description="Helical" evidence="7">
    <location>
        <begin position="353"/>
        <end position="372"/>
    </location>
</feature>
<evidence type="ECO:0000259" key="8">
    <source>
        <dbReference type="SMART" id="SM00849"/>
    </source>
</evidence>
<protein>
    <submittedName>
        <fullName evidence="9">Late competence protein ComEC DNA transport</fullName>
    </submittedName>
</protein>
<accession>A0A7Z1B3B2</accession>
<organism evidence="9 10">
    <name type="scientific">Bacillus paralicheniformis</name>
    <dbReference type="NCBI Taxonomy" id="1648923"/>
    <lineage>
        <taxon>Bacteria</taxon>
        <taxon>Bacillati</taxon>
        <taxon>Bacillota</taxon>
        <taxon>Bacilli</taxon>
        <taxon>Bacillales</taxon>
        <taxon>Bacillaceae</taxon>
        <taxon>Bacillus</taxon>
    </lineage>
</organism>
<keyword evidence="3 7" id="KW-0812">Transmembrane</keyword>
<dbReference type="SMART" id="SM00849">
    <property type="entry name" value="Lactamase_B"/>
    <property type="match status" value="1"/>
</dbReference>
<feature type="transmembrane region" description="Helical" evidence="7">
    <location>
        <begin position="230"/>
        <end position="253"/>
    </location>
</feature>
<evidence type="ECO:0000256" key="2">
    <source>
        <dbReference type="ARBA" id="ARBA00022475"/>
    </source>
</evidence>
<feature type="transmembrane region" description="Helical" evidence="7">
    <location>
        <begin position="452"/>
        <end position="468"/>
    </location>
</feature>
<comment type="caution">
    <text evidence="9">The sequence shown here is derived from an EMBL/GenBank/DDBJ whole genome shotgun (WGS) entry which is preliminary data.</text>
</comment>
<dbReference type="InterPro" id="IPR004797">
    <property type="entry name" value="Competence_ComEC/Rec2"/>
</dbReference>
<dbReference type="InterPro" id="IPR036866">
    <property type="entry name" value="RibonucZ/Hydroxyglut_hydro"/>
</dbReference>
<dbReference type="CDD" id="cd07731">
    <property type="entry name" value="ComA-like_MBL-fold"/>
    <property type="match status" value="1"/>
</dbReference>
<keyword evidence="2" id="KW-1003">Cell membrane</keyword>
<evidence type="ECO:0000256" key="3">
    <source>
        <dbReference type="ARBA" id="ARBA00022692"/>
    </source>
</evidence>
<feature type="transmembrane region" description="Helical" evidence="7">
    <location>
        <begin position="308"/>
        <end position="341"/>
    </location>
</feature>
<feature type="transmembrane region" description="Helical" evidence="7">
    <location>
        <begin position="265"/>
        <end position="288"/>
    </location>
</feature>
<dbReference type="PANTHER" id="PTHR30619:SF1">
    <property type="entry name" value="RECOMBINATION PROTEIN 2"/>
    <property type="match status" value="1"/>
</dbReference>
<comment type="subcellular location">
    <subcellularLocation>
        <location evidence="1">Cell membrane</location>
        <topology evidence="1">Multi-pass membrane protein</topology>
    </subcellularLocation>
</comment>
<dbReference type="InterPro" id="IPR001279">
    <property type="entry name" value="Metallo-B-lactamas"/>
</dbReference>
<dbReference type="PANTHER" id="PTHR30619">
    <property type="entry name" value="DNA INTERNALIZATION/COMPETENCE PROTEIN COMEC/REC2"/>
    <property type="match status" value="1"/>
</dbReference>
<evidence type="ECO:0000256" key="5">
    <source>
        <dbReference type="ARBA" id="ARBA00023136"/>
    </source>
</evidence>
<dbReference type="Proteomes" id="UP000185604">
    <property type="component" value="Unassembled WGS sequence"/>
</dbReference>
<feature type="transmembrane region" description="Helical" evidence="7">
    <location>
        <begin position="12"/>
        <end position="39"/>
    </location>
</feature>
<reference evidence="9 10" key="1">
    <citation type="journal article" date="2016" name="Front. Microbiol.">
        <title>High-Level Heat Resistance of Spores of Bacillus amyloliquefaciens and Bacillus licheniformis Results from the Presence of a spoVA Operon in a Tn1546 Transposon.</title>
        <authorList>
            <person name="Berendsen E.M."/>
            <person name="Koning R.A."/>
            <person name="Boekhorst J."/>
            <person name="de Jong A."/>
            <person name="Kuipers O.P."/>
            <person name="Wells-Bennik M.H."/>
        </authorList>
    </citation>
    <scope>NUCLEOTIDE SEQUENCE [LARGE SCALE GENOMIC DNA]</scope>
    <source>
        <strain evidence="9 10">B4121</strain>
    </source>
</reference>
<feature type="transmembrane region" description="Helical" evidence="7">
    <location>
        <begin position="46"/>
        <end position="66"/>
    </location>
</feature>
<dbReference type="InterPro" id="IPR052159">
    <property type="entry name" value="Competence_DNA_uptake"/>
</dbReference>
<dbReference type="InterPro" id="IPR004477">
    <property type="entry name" value="ComEC_N"/>
</dbReference>
<feature type="domain" description="Metallo-beta-lactamase" evidence="8">
    <location>
        <begin position="510"/>
        <end position="721"/>
    </location>
</feature>
<evidence type="ECO:0000256" key="7">
    <source>
        <dbReference type="SAM" id="Phobius"/>
    </source>
</evidence>
<feature type="transmembrane region" description="Helical" evidence="7">
    <location>
        <begin position="378"/>
        <end position="398"/>
    </location>
</feature>
<dbReference type="Pfam" id="PF13567">
    <property type="entry name" value="DUF4131"/>
    <property type="match status" value="1"/>
</dbReference>
<name>A0A7Z1B3B2_9BACI</name>
<dbReference type="Pfam" id="PF03772">
    <property type="entry name" value="Competence"/>
    <property type="match status" value="1"/>
</dbReference>
<dbReference type="SUPFAM" id="SSF56281">
    <property type="entry name" value="Metallo-hydrolase/oxidoreductase"/>
    <property type="match status" value="1"/>
</dbReference>
<feature type="compositionally biased region" description="Basic and acidic residues" evidence="6">
    <location>
        <begin position="768"/>
        <end position="782"/>
    </location>
</feature>
<proteinExistence type="predicted"/>
<dbReference type="GO" id="GO:0005886">
    <property type="term" value="C:plasma membrane"/>
    <property type="evidence" value="ECO:0007669"/>
    <property type="project" value="UniProtKB-SubCell"/>
</dbReference>
<dbReference type="GO" id="GO:0030420">
    <property type="term" value="P:establishment of competence for transformation"/>
    <property type="evidence" value="ECO:0007669"/>
    <property type="project" value="InterPro"/>
</dbReference>
<keyword evidence="5 7" id="KW-0472">Membrane</keyword>
<dbReference type="RefSeq" id="WP_023855253.1">
    <property type="nucleotide sequence ID" value="NZ_AP023088.1"/>
</dbReference>
<dbReference type="InterPro" id="IPR025405">
    <property type="entry name" value="DUF4131"/>
</dbReference>
<dbReference type="EMBL" id="LKPO01000019">
    <property type="protein sequence ID" value="OLF91233.1"/>
    <property type="molecule type" value="Genomic_DNA"/>
</dbReference>
<evidence type="ECO:0000256" key="4">
    <source>
        <dbReference type="ARBA" id="ARBA00022989"/>
    </source>
</evidence>
<evidence type="ECO:0000256" key="1">
    <source>
        <dbReference type="ARBA" id="ARBA00004651"/>
    </source>
</evidence>
<dbReference type="Pfam" id="PF00753">
    <property type="entry name" value="Lactamase_B"/>
    <property type="match status" value="1"/>
</dbReference>
<dbReference type="NCBIfam" id="TIGR00361">
    <property type="entry name" value="ComEC_Rec2"/>
    <property type="match status" value="1"/>
</dbReference>
<gene>
    <name evidence="9" type="ORF">B4121_2711</name>
</gene>
<sequence length="795" mass="87952">MDRHRIFPCGAISAAAGIASAHSSLYLFLAVGFFLFFILCFFKKQILLFIICAAICILYFTSFNMIDHFNTTIYHEGKFHTFASVRDIPIIDGDRLSFTAETDKGEALKAGYTIRSPQEKRALSALQPGSLCVMQGELRAPKKETVPGTFDQKESLYQKGIHWIFAVQSIENCKPGGGLMPFLLNIRKAGLDFTEENMANPAAGIVRALTFGDRFLIEQDVLDGYQRLGIIHLLAISGLHVGLLSAALFHVFIRFGLTRECAKWLLVFGLPVAAVLTGGAPSVVRAVLMSEIYLLASLSNKNFKSADVISIACLGLLLYHPYLLFQAGFQLSFAVSFVFILSKEILIKPKSRISQLLLGSFLAQLASLPILLIHFQEFSFLSTVMNLLFIPLYIFIIMPLSFGSLLAFICFHPLGEAAACVLDHLLVWSHQAVKSVSAADIFVFSAVKPPDILLFFYFAAIFLFLLFLEKEMSFRTVMISSGFLAAVFAIHVCLPQFAGEGEVTMLDIGQGDSMYVSAPGQNGTVFIDTGGTVSFRKEQWGKRKKDFSLGESVLMPFLASKGVKKLDALILTHADQDHIGEAQVLIQKHKVKQLIVPKGFAAEPSDEKLLRLALKEGVKVHVAKRGDILHIGNLEFYVLSPKEADKNSKNNGSLVLWLKAGEFSWLLTGDLEKEGENEMMKVYPNLKADILKVGHHGSKGSTGEDLIKQIEPKAAIISAGEHNRYGHPHGEVLDILNRHHVKVFRTDQHGSIQYLFRGGNGTFLLHPPYDKVHSSQEKKTAEKQQPSKSRLPDGE</sequence>
<evidence type="ECO:0000313" key="10">
    <source>
        <dbReference type="Proteomes" id="UP000185604"/>
    </source>
</evidence>
<dbReference type="InterPro" id="IPR035681">
    <property type="entry name" value="ComA-like_MBL"/>
</dbReference>
<dbReference type="NCBIfam" id="TIGR00360">
    <property type="entry name" value="ComEC_N-term"/>
    <property type="match status" value="1"/>
</dbReference>
<feature type="region of interest" description="Disordered" evidence="6">
    <location>
        <begin position="767"/>
        <end position="795"/>
    </location>
</feature>
<keyword evidence="4 7" id="KW-1133">Transmembrane helix</keyword>